<dbReference type="WBParaSite" id="PDA_v2.g19810.t1">
    <property type="protein sequence ID" value="PDA_v2.g19810.t1"/>
    <property type="gene ID" value="PDA_v2.g19810"/>
</dbReference>
<proteinExistence type="predicted"/>
<dbReference type="Proteomes" id="UP000887578">
    <property type="component" value="Unplaced"/>
</dbReference>
<protein>
    <submittedName>
        <fullName evidence="2">Uncharacterized protein</fullName>
    </submittedName>
</protein>
<name>A0A914PP36_9BILA</name>
<organism evidence="1 2">
    <name type="scientific">Panagrolaimus davidi</name>
    <dbReference type="NCBI Taxonomy" id="227884"/>
    <lineage>
        <taxon>Eukaryota</taxon>
        <taxon>Metazoa</taxon>
        <taxon>Ecdysozoa</taxon>
        <taxon>Nematoda</taxon>
        <taxon>Chromadorea</taxon>
        <taxon>Rhabditida</taxon>
        <taxon>Tylenchina</taxon>
        <taxon>Panagrolaimomorpha</taxon>
        <taxon>Panagrolaimoidea</taxon>
        <taxon>Panagrolaimidae</taxon>
        <taxon>Panagrolaimus</taxon>
    </lineage>
</organism>
<dbReference type="AlphaFoldDB" id="A0A914PP36"/>
<sequence>MYFISEHSSFYESDCFGTLIGIHENFLYSANSFDDELKIYRRKVMETREWELFWSCEISSRSYCTCSNTVAAAYGLIGNEIYIAAYGLLPNGDAIRFHLSSINLITFNAINYKTEDINTADLPINLCNQCCQSSIAALNPQNPFELSIIPWTPEPFSRFSTPLGTFTDCIQTKLLIDPKTKTCTYLQSAPFNVYVPNTMEPTMNDSNIGVLEFGKILFFRNEELILGGTNPFETKLKITGDSDLKKCRKAAFYNTPNGLQCIAFDEIESFSQPMCSIFDVAVDEEKHLAKFTKVRSFPSPSVSFDPRVFKFVMDSRMLICCHQNQTFTFVFGMLSLSEASYISASNSYSPLFKEYQKLSTKNENKFDDHFGIFKEAESFGLTQNEIKELLGLPKSFEFSIY</sequence>
<reference evidence="2" key="1">
    <citation type="submission" date="2022-11" db="UniProtKB">
        <authorList>
            <consortium name="WormBaseParasite"/>
        </authorList>
    </citation>
    <scope>IDENTIFICATION</scope>
</reference>
<accession>A0A914PP36</accession>
<keyword evidence="1" id="KW-1185">Reference proteome</keyword>
<evidence type="ECO:0000313" key="2">
    <source>
        <dbReference type="WBParaSite" id="PDA_v2.g19810.t1"/>
    </source>
</evidence>
<evidence type="ECO:0000313" key="1">
    <source>
        <dbReference type="Proteomes" id="UP000887578"/>
    </source>
</evidence>